<feature type="compositionally biased region" description="Basic residues" evidence="1">
    <location>
        <begin position="20"/>
        <end position="31"/>
    </location>
</feature>
<organism evidence="2 3">
    <name type="scientific">Saitozyma podzolica</name>
    <dbReference type="NCBI Taxonomy" id="1890683"/>
    <lineage>
        <taxon>Eukaryota</taxon>
        <taxon>Fungi</taxon>
        <taxon>Dikarya</taxon>
        <taxon>Basidiomycota</taxon>
        <taxon>Agaricomycotina</taxon>
        <taxon>Tremellomycetes</taxon>
        <taxon>Tremellales</taxon>
        <taxon>Trimorphomycetaceae</taxon>
        <taxon>Saitozyma</taxon>
    </lineage>
</organism>
<keyword evidence="3" id="KW-1185">Reference proteome</keyword>
<evidence type="ECO:0000313" key="3">
    <source>
        <dbReference type="Proteomes" id="UP000279259"/>
    </source>
</evidence>
<proteinExistence type="predicted"/>
<dbReference type="Proteomes" id="UP000279259">
    <property type="component" value="Unassembled WGS sequence"/>
</dbReference>
<name>A0A427YMJ3_9TREE</name>
<evidence type="ECO:0000256" key="1">
    <source>
        <dbReference type="SAM" id="MobiDB-lite"/>
    </source>
</evidence>
<dbReference type="OrthoDB" id="10483822at2759"/>
<sequence length="359" mass="40414">MAETARNASIAAQPVPWNHAPKKRLATKSARKTNGGRPPDLKLARNAKPSKQCQAVLFNPELLQKIVHFCGRRTQHALAAANKVLFKMVGKLLYTTLAMGSDHYSARKVFDGLDERWDEEVRDGYGTPKARLLRMVRTLIDPGHDECDRDDLRLGFSQMTKLHTLQVNLKERCCLSCSVCYNGPACPWATDLRCKKLVFVQLSGENIKDALWMYRSHLASIEELTLVLHPDEDLQNNYIDDFITTVTMGSSSRYDFYFIHHPPDIDISCSPFRSIGSSAATVLNRQAGMISNGKISRPIAISFKTASDYLKEGLDDELDDECLAQLRRSQARIGSNVDEGAEYRDSGKPYYGRPIWKIT</sequence>
<dbReference type="EMBL" id="RSCD01000006">
    <property type="protein sequence ID" value="RSH92348.1"/>
    <property type="molecule type" value="Genomic_DNA"/>
</dbReference>
<comment type="caution">
    <text evidence="2">The sequence shown here is derived from an EMBL/GenBank/DDBJ whole genome shotgun (WGS) entry which is preliminary data.</text>
</comment>
<feature type="region of interest" description="Disordered" evidence="1">
    <location>
        <begin position="1"/>
        <end position="46"/>
    </location>
</feature>
<reference evidence="2 3" key="1">
    <citation type="submission" date="2018-11" db="EMBL/GenBank/DDBJ databases">
        <title>Genome sequence of Saitozyma podzolica DSM 27192.</title>
        <authorList>
            <person name="Aliyu H."/>
            <person name="Gorte O."/>
            <person name="Ochsenreither K."/>
        </authorList>
    </citation>
    <scope>NUCLEOTIDE SEQUENCE [LARGE SCALE GENOMIC DNA]</scope>
    <source>
        <strain evidence="2 3">DSM 27192</strain>
    </source>
</reference>
<gene>
    <name evidence="2" type="ORF">EHS25_008763</name>
</gene>
<dbReference type="AlphaFoldDB" id="A0A427YMJ3"/>
<accession>A0A427YMJ3</accession>
<protein>
    <submittedName>
        <fullName evidence="2">Uncharacterized protein</fullName>
    </submittedName>
</protein>
<evidence type="ECO:0000313" key="2">
    <source>
        <dbReference type="EMBL" id="RSH92348.1"/>
    </source>
</evidence>